<reference evidence="3 4" key="1">
    <citation type="submission" date="2018-10" db="EMBL/GenBank/DDBJ databases">
        <title>Notoacmeibacter sp. M2BS9Y-3-1, whole genome shotgun sequence.</title>
        <authorList>
            <person name="Tuo L."/>
        </authorList>
    </citation>
    <scope>NUCLEOTIDE SEQUENCE [LARGE SCALE GENOMIC DNA]</scope>
    <source>
        <strain evidence="3 4">M2BS9Y-3-1</strain>
    </source>
</reference>
<dbReference type="Pfam" id="PF05235">
    <property type="entry name" value="CHAD"/>
    <property type="match status" value="1"/>
</dbReference>
<dbReference type="AlphaFoldDB" id="A0A3L7J949"/>
<feature type="coiled-coil region" evidence="1">
    <location>
        <begin position="26"/>
        <end position="53"/>
    </location>
</feature>
<evidence type="ECO:0000313" key="4">
    <source>
        <dbReference type="Proteomes" id="UP000281094"/>
    </source>
</evidence>
<gene>
    <name evidence="3" type="ORF">D8780_00440</name>
</gene>
<accession>A0A3L7J949</accession>
<dbReference type="RefSeq" id="WP_121643864.1">
    <property type="nucleotide sequence ID" value="NZ_RCWN01000001.1"/>
</dbReference>
<dbReference type="PANTHER" id="PTHR39339">
    <property type="entry name" value="SLR1444 PROTEIN"/>
    <property type="match status" value="1"/>
</dbReference>
<feature type="coiled-coil region" evidence="1">
    <location>
        <begin position="126"/>
        <end position="153"/>
    </location>
</feature>
<evidence type="ECO:0000313" key="3">
    <source>
        <dbReference type="EMBL" id="RLQ86895.1"/>
    </source>
</evidence>
<keyword evidence="1" id="KW-0175">Coiled coil</keyword>
<dbReference type="SMART" id="SM00880">
    <property type="entry name" value="CHAD"/>
    <property type="match status" value="1"/>
</dbReference>
<keyword evidence="4" id="KW-1185">Reference proteome</keyword>
<dbReference type="PANTHER" id="PTHR39339:SF1">
    <property type="entry name" value="CHAD DOMAIN-CONTAINING PROTEIN"/>
    <property type="match status" value="1"/>
</dbReference>
<organism evidence="3 4">
    <name type="scientific">Notoacmeibacter ruber</name>
    <dbReference type="NCBI Taxonomy" id="2670375"/>
    <lineage>
        <taxon>Bacteria</taxon>
        <taxon>Pseudomonadati</taxon>
        <taxon>Pseudomonadota</taxon>
        <taxon>Alphaproteobacteria</taxon>
        <taxon>Hyphomicrobiales</taxon>
        <taxon>Notoacmeibacteraceae</taxon>
        <taxon>Notoacmeibacter</taxon>
    </lineage>
</organism>
<dbReference type="Gene3D" id="1.40.20.10">
    <property type="entry name" value="CHAD domain"/>
    <property type="match status" value="1"/>
</dbReference>
<feature type="domain" description="CHAD" evidence="2">
    <location>
        <begin position="8"/>
        <end position="283"/>
    </location>
</feature>
<dbReference type="InterPro" id="IPR038186">
    <property type="entry name" value="CHAD_dom_sf"/>
</dbReference>
<sequence length="304" mass="35115">MPYQLKIDRPLIEAVRKEGDKQLRKAAESIREGDDLEEAVHDLRKRMKKVRALLRLVRPGLEKTYQIENKACRDVARPFSEIRDAQVLPTTIARLRDVFAANDEARQLFKPLEAWGDAHRQEILDDADLKERRQEAADTIEKIRERFHEIELDCAPEKALRKGVAKSYGRARDGLSEAIVSSDAELLHDWRKRLKYHWYHMRLLRDIWPDAMDTRIAALDRLTDILGTDHDLVVLLERLRADDPDGLTKEARRGLEVLLATHSTSLRVEAFRLAPLLLVEKPRAHGRRMAGLWRVANAASLVQK</sequence>
<protein>
    <submittedName>
        <fullName evidence="3">CHAD domain-containing protein</fullName>
    </submittedName>
</protein>
<dbReference type="EMBL" id="RCWN01000001">
    <property type="protein sequence ID" value="RLQ86895.1"/>
    <property type="molecule type" value="Genomic_DNA"/>
</dbReference>
<name>A0A3L7J949_9HYPH</name>
<comment type="caution">
    <text evidence="3">The sequence shown here is derived from an EMBL/GenBank/DDBJ whole genome shotgun (WGS) entry which is preliminary data.</text>
</comment>
<dbReference type="InterPro" id="IPR007899">
    <property type="entry name" value="CHAD_dom"/>
</dbReference>
<proteinExistence type="predicted"/>
<evidence type="ECO:0000256" key="1">
    <source>
        <dbReference type="SAM" id="Coils"/>
    </source>
</evidence>
<evidence type="ECO:0000259" key="2">
    <source>
        <dbReference type="PROSITE" id="PS51708"/>
    </source>
</evidence>
<dbReference type="PROSITE" id="PS51708">
    <property type="entry name" value="CHAD"/>
    <property type="match status" value="1"/>
</dbReference>
<dbReference type="Proteomes" id="UP000281094">
    <property type="component" value="Unassembled WGS sequence"/>
</dbReference>